<dbReference type="InterPro" id="IPR017884">
    <property type="entry name" value="SANT_dom"/>
</dbReference>
<evidence type="ECO:0000256" key="1">
    <source>
        <dbReference type="ARBA" id="ARBA00023015"/>
    </source>
</evidence>
<dbReference type="SUPFAM" id="SSF46689">
    <property type="entry name" value="Homeodomain-like"/>
    <property type="match status" value="1"/>
</dbReference>
<evidence type="ECO:0008006" key="10">
    <source>
        <dbReference type="Google" id="ProtNLM"/>
    </source>
</evidence>
<dbReference type="GeneID" id="68097266"/>
<dbReference type="PROSITE" id="PS50090">
    <property type="entry name" value="MYB_LIKE"/>
    <property type="match status" value="1"/>
</dbReference>
<dbReference type="InterPro" id="IPR006447">
    <property type="entry name" value="Myb_dom_plants"/>
</dbReference>
<feature type="compositionally biased region" description="Polar residues" evidence="4">
    <location>
        <begin position="202"/>
        <end position="245"/>
    </location>
</feature>
<dbReference type="Proteomes" id="UP000816034">
    <property type="component" value="Unassembled WGS sequence"/>
</dbReference>
<feature type="compositionally biased region" description="Acidic residues" evidence="4">
    <location>
        <begin position="533"/>
        <end position="545"/>
    </location>
</feature>
<evidence type="ECO:0000313" key="8">
    <source>
        <dbReference type="EMBL" id="KAG2382844.1"/>
    </source>
</evidence>
<feature type="region of interest" description="Disordered" evidence="4">
    <location>
        <begin position="259"/>
        <end position="294"/>
    </location>
</feature>
<feature type="domain" description="SANT" evidence="6">
    <location>
        <begin position="560"/>
        <end position="612"/>
    </location>
</feature>
<feature type="region of interest" description="Disordered" evidence="4">
    <location>
        <begin position="49"/>
        <end position="68"/>
    </location>
</feature>
<feature type="compositionally biased region" description="Polar residues" evidence="4">
    <location>
        <begin position="458"/>
        <end position="487"/>
    </location>
</feature>
<keyword evidence="3" id="KW-0539">Nucleus</keyword>
<accession>A0AA88GKY9</accession>
<proteinExistence type="predicted"/>
<dbReference type="NCBIfam" id="TIGR01557">
    <property type="entry name" value="myb_SHAQKYF"/>
    <property type="match status" value="1"/>
</dbReference>
<sequence>MLSIRDLLTSSHQNGTVVTSTSSPPNTTYRQYQAADSKPNMLSSTTITNMSIEPNHHPSHGQSSALPSLMNHDESASAATMHMSRSMPHHQDLVREEITKHHSSSPNTMTHPVRVLTTTTVSYGGKEIPTTVASNTMNSVSIPNYMSTTLSTIPSSSSFRPISNESLDVHDSHQHQKASSPQPLSSFPSSSSSPPQQTPISTANPSTTTVLPEPSFVSTNTPSPNQNNISTSSKIFSNNNTSDESNGMIHAQRLPSIDSLMTTQPPPYTPHCTTTTVASRRRMSNHHTSSSDTTCQLPGLTPYLPSHATTNDFHHSQQVHVPQREYLDGYHYQPPPTTTLPSQQQHYHNSHYTHAPQSKSMYLPQYHEDPFMNSATVVQNTQNHLSHTERTFGPPQQLHQNHSRAVMHHPISQSQSSYYSDEHSPNSYHAHSPYYPPPYLPPPHHERSPPPYYGGMTSGNTSATLHPSPMHQSQMVHPQNVSRSSHPTVLATPKANLSNKPSSTKTTSPPQPYYNKPQREQPQKVAPTVAEDPNMDDGDEEDEEFDNTKKQQSTKSGNYRFRKGWTRDEHIRFLIGVHLFGRGNWKSISNVIQGKSPKQVQSHAQKYFLRQEQTTKTKRSIHDFNLNDLTNLLQDESFRQSVREDMSKKGRDLEDLINRFEESYNNKNDKAEEGDQDAVDSNTNESRNVGASSDMKSSGKIVNNLASQRIAGYKPYN</sequence>
<dbReference type="EMBL" id="PYSW02000022">
    <property type="protein sequence ID" value="KAG2382844.1"/>
    <property type="molecule type" value="Genomic_DNA"/>
</dbReference>
<feature type="domain" description="HTH myb-type" evidence="7">
    <location>
        <begin position="565"/>
        <end position="612"/>
    </location>
</feature>
<dbReference type="AlphaFoldDB" id="A0AA88GKY9"/>
<dbReference type="CDD" id="cd00167">
    <property type="entry name" value="SANT"/>
    <property type="match status" value="1"/>
</dbReference>
<feature type="compositionally biased region" description="Low complexity" evidence="4">
    <location>
        <begin position="179"/>
        <end position="201"/>
    </location>
</feature>
<evidence type="ECO:0000256" key="3">
    <source>
        <dbReference type="ARBA" id="ARBA00023242"/>
    </source>
</evidence>
<feature type="compositionally biased region" description="Low complexity" evidence="4">
    <location>
        <begin position="154"/>
        <end position="166"/>
    </location>
</feature>
<evidence type="ECO:0000313" key="9">
    <source>
        <dbReference type="Proteomes" id="UP000816034"/>
    </source>
</evidence>
<dbReference type="SMART" id="SM00717">
    <property type="entry name" value="SANT"/>
    <property type="match status" value="1"/>
</dbReference>
<evidence type="ECO:0000259" key="5">
    <source>
        <dbReference type="PROSITE" id="PS50090"/>
    </source>
</evidence>
<dbReference type="Gene3D" id="1.10.10.60">
    <property type="entry name" value="Homeodomain-like"/>
    <property type="match status" value="1"/>
</dbReference>
<feature type="region of interest" description="Disordered" evidence="4">
    <location>
        <begin position="664"/>
        <end position="717"/>
    </location>
</feature>
<keyword evidence="2" id="KW-0804">Transcription</keyword>
<feature type="domain" description="Myb-like" evidence="5">
    <location>
        <begin position="562"/>
        <end position="608"/>
    </location>
</feature>
<name>A0AA88GKY9_NAELO</name>
<protein>
    <recommendedName>
        <fullName evidence="10">Myb domain-containing protein</fullName>
    </recommendedName>
</protein>
<reference evidence="8 9" key="1">
    <citation type="journal article" date="2018" name="BMC Genomics">
        <title>The genome of Naegleria lovaniensis, the basis for a comparative approach to unravel pathogenicity factors of the human pathogenic amoeba N. fowleri.</title>
        <authorList>
            <person name="Liechti N."/>
            <person name="Schurch N."/>
            <person name="Bruggmann R."/>
            <person name="Wittwer M."/>
        </authorList>
    </citation>
    <scope>NUCLEOTIDE SEQUENCE [LARGE SCALE GENOMIC DNA]</scope>
    <source>
        <strain evidence="8 9">ATCC 30569</strain>
    </source>
</reference>
<keyword evidence="9" id="KW-1185">Reference proteome</keyword>
<dbReference type="PROSITE" id="PS51294">
    <property type="entry name" value="HTH_MYB"/>
    <property type="match status" value="1"/>
</dbReference>
<dbReference type="RefSeq" id="XP_044548523.1">
    <property type="nucleotide sequence ID" value="XM_044694492.1"/>
</dbReference>
<organism evidence="8 9">
    <name type="scientific">Naegleria lovaniensis</name>
    <name type="common">Amoeba</name>
    <dbReference type="NCBI Taxonomy" id="51637"/>
    <lineage>
        <taxon>Eukaryota</taxon>
        <taxon>Discoba</taxon>
        <taxon>Heterolobosea</taxon>
        <taxon>Tetramitia</taxon>
        <taxon>Eutetramitia</taxon>
        <taxon>Vahlkampfiidae</taxon>
        <taxon>Naegleria</taxon>
    </lineage>
</organism>
<evidence type="ECO:0000256" key="4">
    <source>
        <dbReference type="SAM" id="MobiDB-lite"/>
    </source>
</evidence>
<feature type="compositionally biased region" description="Low complexity" evidence="4">
    <location>
        <begin position="16"/>
        <end position="28"/>
    </location>
</feature>
<dbReference type="GO" id="GO:0003677">
    <property type="term" value="F:DNA binding"/>
    <property type="evidence" value="ECO:0007669"/>
    <property type="project" value="InterPro"/>
</dbReference>
<dbReference type="PANTHER" id="PTHR44042">
    <property type="entry name" value="DUPLICATED HOMEODOMAIN-LIKE SUPERFAMILY PROTEIN-RELATED"/>
    <property type="match status" value="1"/>
</dbReference>
<dbReference type="InterPro" id="IPR017930">
    <property type="entry name" value="Myb_dom"/>
</dbReference>
<feature type="compositionally biased region" description="Polar residues" evidence="4">
    <location>
        <begin position="679"/>
        <end position="707"/>
    </location>
</feature>
<dbReference type="PANTHER" id="PTHR44042:SF67">
    <property type="entry name" value="MYB-LIKE PROTEIN I"/>
    <property type="match status" value="1"/>
</dbReference>
<gene>
    <name evidence="8" type="ORF">C9374_004811</name>
</gene>
<comment type="caution">
    <text evidence="8">The sequence shown here is derived from an EMBL/GenBank/DDBJ whole genome shotgun (WGS) entry which is preliminary data.</text>
</comment>
<evidence type="ECO:0000259" key="7">
    <source>
        <dbReference type="PROSITE" id="PS51294"/>
    </source>
</evidence>
<dbReference type="PROSITE" id="PS51293">
    <property type="entry name" value="SANT"/>
    <property type="match status" value="1"/>
</dbReference>
<evidence type="ECO:0000256" key="2">
    <source>
        <dbReference type="ARBA" id="ARBA00023163"/>
    </source>
</evidence>
<dbReference type="InterPro" id="IPR009057">
    <property type="entry name" value="Homeodomain-like_sf"/>
</dbReference>
<dbReference type="InterPro" id="IPR001005">
    <property type="entry name" value="SANT/Myb"/>
</dbReference>
<feature type="region of interest" description="Disordered" evidence="4">
    <location>
        <begin position="1"/>
        <end position="30"/>
    </location>
</feature>
<dbReference type="Pfam" id="PF00249">
    <property type="entry name" value="Myb_DNA-binding"/>
    <property type="match status" value="1"/>
</dbReference>
<feature type="region of interest" description="Disordered" evidence="4">
    <location>
        <begin position="154"/>
        <end position="247"/>
    </location>
</feature>
<evidence type="ECO:0000259" key="6">
    <source>
        <dbReference type="PROSITE" id="PS51293"/>
    </source>
</evidence>
<keyword evidence="1" id="KW-0805">Transcription regulation</keyword>
<feature type="region of interest" description="Disordered" evidence="4">
    <location>
        <begin position="380"/>
        <end position="557"/>
    </location>
</feature>
<feature type="compositionally biased region" description="Basic and acidic residues" evidence="4">
    <location>
        <begin position="664"/>
        <end position="673"/>
    </location>
</feature>